<accession>A0ACB8E7J3</accession>
<dbReference type="EMBL" id="CM037623">
    <property type="protein sequence ID" value="KAH7988389.1"/>
    <property type="molecule type" value="Genomic_DNA"/>
</dbReference>
<keyword evidence="2" id="KW-1185">Reference proteome</keyword>
<reference evidence="1" key="1">
    <citation type="submission" date="2021-08" db="EMBL/GenBank/DDBJ databases">
        <title>The first chromosome-level gecko genome reveals the dynamic sex chromosomes of Neotropical dwarf geckos (Sphaerodactylidae: Sphaerodactylus).</title>
        <authorList>
            <person name="Pinto B.J."/>
            <person name="Keating S.E."/>
            <person name="Gamble T."/>
        </authorList>
    </citation>
    <scope>NUCLEOTIDE SEQUENCE</scope>
    <source>
        <strain evidence="1">TG3544</strain>
    </source>
</reference>
<evidence type="ECO:0000313" key="2">
    <source>
        <dbReference type="Proteomes" id="UP000827872"/>
    </source>
</evidence>
<organism evidence="1 2">
    <name type="scientific">Sphaerodactylus townsendi</name>
    <dbReference type="NCBI Taxonomy" id="933632"/>
    <lineage>
        <taxon>Eukaryota</taxon>
        <taxon>Metazoa</taxon>
        <taxon>Chordata</taxon>
        <taxon>Craniata</taxon>
        <taxon>Vertebrata</taxon>
        <taxon>Euteleostomi</taxon>
        <taxon>Lepidosauria</taxon>
        <taxon>Squamata</taxon>
        <taxon>Bifurcata</taxon>
        <taxon>Gekkota</taxon>
        <taxon>Sphaerodactylidae</taxon>
        <taxon>Sphaerodactylus</taxon>
    </lineage>
</organism>
<comment type="caution">
    <text evidence="1">The sequence shown here is derived from an EMBL/GenBank/DDBJ whole genome shotgun (WGS) entry which is preliminary data.</text>
</comment>
<sequence length="330" mass="37560">MNFLDHTCQIINWFICSLCTPWLLRLWSGRCPRTRRNLLLGTAFVIYLGFLVSQVGHVLPQHKAGSPKANSKNLQVAAQSPFLEIPLDGTLSLPDLQRPLMEANDTSAFPNVVYITLQSKRSKTANIQDTAKPKKRKKHTIPLPYRNDNPLIFTVQEKHLTHKSLHGTSTSIGLKRAVDQNKARQRQEKDKEKEIFPKGKRYWQSVKILRDENVHPNTQESNIRMYSERPPSWLSKEDILHMRILADSKIGTIQEVPSQHGTVLVFGKISAVNGLTKDASCVQGYCGLLKRPLDMSEVFAFHLDRILGLNRTLPTVGRKSDFFQGTFMYC</sequence>
<evidence type="ECO:0000313" key="1">
    <source>
        <dbReference type="EMBL" id="KAH7988389.1"/>
    </source>
</evidence>
<protein>
    <submittedName>
        <fullName evidence="1">Uncharacterized protein</fullName>
    </submittedName>
</protein>
<name>A0ACB8E7J3_9SAUR</name>
<dbReference type="Proteomes" id="UP000827872">
    <property type="component" value="Linkage Group LG10"/>
</dbReference>
<gene>
    <name evidence="1" type="ORF">K3G42_016141</name>
</gene>
<proteinExistence type="predicted"/>